<keyword evidence="6 13" id="KW-0812">Transmembrane</keyword>
<dbReference type="GO" id="GO:0046872">
    <property type="term" value="F:metal ion binding"/>
    <property type="evidence" value="ECO:0007669"/>
    <property type="project" value="UniProtKB-KW"/>
</dbReference>
<evidence type="ECO:0000256" key="4">
    <source>
        <dbReference type="ARBA" id="ARBA00022475"/>
    </source>
</evidence>
<comment type="similarity">
    <text evidence="12">Belongs to the cytochrome b561 family.</text>
</comment>
<proteinExistence type="inferred from homology"/>
<gene>
    <name evidence="15" type="ORF">VPARA_18830</name>
</gene>
<feature type="transmembrane region" description="Helical" evidence="13">
    <location>
        <begin position="170"/>
        <end position="189"/>
    </location>
</feature>
<evidence type="ECO:0000256" key="13">
    <source>
        <dbReference type="SAM" id="Phobius"/>
    </source>
</evidence>
<keyword evidence="5" id="KW-0349">Heme</keyword>
<comment type="caution">
    <text evidence="15">The sequence shown here is derived from an EMBL/GenBank/DDBJ whole genome shotgun (WGS) entry which is preliminary data.</text>
</comment>
<keyword evidence="9 13" id="KW-1133">Transmembrane helix</keyword>
<feature type="transmembrane region" description="Helical" evidence="13">
    <location>
        <begin position="116"/>
        <end position="144"/>
    </location>
</feature>
<dbReference type="Pfam" id="PF01292">
    <property type="entry name" value="Ni_hydr_CYTB"/>
    <property type="match status" value="1"/>
</dbReference>
<dbReference type="GO" id="GO:0022904">
    <property type="term" value="P:respiratory electron transport chain"/>
    <property type="evidence" value="ECO:0007669"/>
    <property type="project" value="InterPro"/>
</dbReference>
<keyword evidence="11 13" id="KW-0472">Membrane</keyword>
<keyword evidence="8" id="KW-0249">Electron transport</keyword>
<dbReference type="PANTHER" id="PTHR30529">
    <property type="entry name" value="CYTOCHROME B561"/>
    <property type="match status" value="1"/>
</dbReference>
<evidence type="ECO:0000256" key="8">
    <source>
        <dbReference type="ARBA" id="ARBA00022982"/>
    </source>
</evidence>
<evidence type="ECO:0000256" key="5">
    <source>
        <dbReference type="ARBA" id="ARBA00022617"/>
    </source>
</evidence>
<dbReference type="Gene3D" id="1.20.950.20">
    <property type="entry name" value="Transmembrane di-heme cytochromes, Chain C"/>
    <property type="match status" value="1"/>
</dbReference>
<dbReference type="AlphaFoldDB" id="A0A0H2M446"/>
<dbReference type="PATRIC" id="fig|34073.19.peg.1930"/>
<name>A0A0H2M446_VARPD</name>
<evidence type="ECO:0000256" key="1">
    <source>
        <dbReference type="ARBA" id="ARBA00001970"/>
    </source>
</evidence>
<keyword evidence="4" id="KW-1003">Cell membrane</keyword>
<evidence type="ECO:0000256" key="10">
    <source>
        <dbReference type="ARBA" id="ARBA00023004"/>
    </source>
</evidence>
<accession>A0A0H2M446</accession>
<evidence type="ECO:0000313" key="16">
    <source>
        <dbReference type="Proteomes" id="UP000035170"/>
    </source>
</evidence>
<keyword evidence="7" id="KW-0479">Metal-binding</keyword>
<evidence type="ECO:0000256" key="7">
    <source>
        <dbReference type="ARBA" id="ARBA00022723"/>
    </source>
</evidence>
<protein>
    <recommendedName>
        <fullName evidence="14">Cytochrome b561 bacterial/Ni-hydrogenase domain-containing protein</fullName>
    </recommendedName>
</protein>
<feature type="transmembrane region" description="Helical" evidence="13">
    <location>
        <begin position="30"/>
        <end position="52"/>
    </location>
</feature>
<dbReference type="InterPro" id="IPR052168">
    <property type="entry name" value="Cytochrome_b561_oxidase"/>
</dbReference>
<evidence type="ECO:0000259" key="14">
    <source>
        <dbReference type="Pfam" id="PF01292"/>
    </source>
</evidence>
<keyword evidence="10" id="KW-0408">Iron</keyword>
<dbReference type="InterPro" id="IPR011577">
    <property type="entry name" value="Cyt_b561_bac/Ni-Hgenase"/>
</dbReference>
<evidence type="ECO:0000256" key="3">
    <source>
        <dbReference type="ARBA" id="ARBA00022448"/>
    </source>
</evidence>
<dbReference type="PANTHER" id="PTHR30529:SF1">
    <property type="entry name" value="CYTOCHROME B561 HOMOLOG 2"/>
    <property type="match status" value="1"/>
</dbReference>
<dbReference type="SUPFAM" id="SSF81342">
    <property type="entry name" value="Transmembrane di-heme cytochromes"/>
    <property type="match status" value="1"/>
</dbReference>
<sequence length="209" mass="23041">MPIDTPSHPAAIADEPADPRGLRELRYGPVAIALHWLLAAMIVGSLGLGLYMTGLPLSPARIRLYNWHKWAGVTILLLSAVRLLWRLRHRPPPLPADAAAAMPRWQRTGHRASHALMYLLFLAVPLFGWAYSSALGFPVVWFGLLPLPDFVPVDKELAEAVLKPLHKGSAFALAAVALLHVAAVLKHHWIDRDGILKRMWPGPRKESAG</sequence>
<organism evidence="15 16">
    <name type="scientific">Variovorax paradoxus</name>
    <dbReference type="NCBI Taxonomy" id="34073"/>
    <lineage>
        <taxon>Bacteria</taxon>
        <taxon>Pseudomonadati</taxon>
        <taxon>Pseudomonadota</taxon>
        <taxon>Betaproteobacteria</taxon>
        <taxon>Burkholderiales</taxon>
        <taxon>Comamonadaceae</taxon>
        <taxon>Variovorax</taxon>
    </lineage>
</organism>
<evidence type="ECO:0000313" key="15">
    <source>
        <dbReference type="EMBL" id="KLN57174.1"/>
    </source>
</evidence>
<dbReference type="RefSeq" id="WP_047784266.1">
    <property type="nucleotide sequence ID" value="NZ_JZWI01000008.1"/>
</dbReference>
<dbReference type="Proteomes" id="UP000035170">
    <property type="component" value="Unassembled WGS sequence"/>
</dbReference>
<dbReference type="GO" id="GO:0020037">
    <property type="term" value="F:heme binding"/>
    <property type="evidence" value="ECO:0007669"/>
    <property type="project" value="TreeGrafter"/>
</dbReference>
<evidence type="ECO:0000256" key="2">
    <source>
        <dbReference type="ARBA" id="ARBA00004651"/>
    </source>
</evidence>
<dbReference type="InterPro" id="IPR016174">
    <property type="entry name" value="Di-haem_cyt_TM"/>
</dbReference>
<dbReference type="EMBL" id="JZWI01000008">
    <property type="protein sequence ID" value="KLN57174.1"/>
    <property type="molecule type" value="Genomic_DNA"/>
</dbReference>
<dbReference type="GO" id="GO:0005886">
    <property type="term" value="C:plasma membrane"/>
    <property type="evidence" value="ECO:0007669"/>
    <property type="project" value="UniProtKB-SubCell"/>
</dbReference>
<keyword evidence="3" id="KW-0813">Transport</keyword>
<evidence type="ECO:0000256" key="9">
    <source>
        <dbReference type="ARBA" id="ARBA00022989"/>
    </source>
</evidence>
<keyword evidence="16" id="KW-1185">Reference proteome</keyword>
<comment type="cofactor">
    <cofactor evidence="1">
        <name>heme b</name>
        <dbReference type="ChEBI" id="CHEBI:60344"/>
    </cofactor>
</comment>
<comment type="subcellular location">
    <subcellularLocation>
        <location evidence="2">Cell membrane</location>
        <topology evidence="2">Multi-pass membrane protein</topology>
    </subcellularLocation>
</comment>
<dbReference type="GO" id="GO:0009055">
    <property type="term" value="F:electron transfer activity"/>
    <property type="evidence" value="ECO:0007669"/>
    <property type="project" value="InterPro"/>
</dbReference>
<evidence type="ECO:0000256" key="6">
    <source>
        <dbReference type="ARBA" id="ARBA00022692"/>
    </source>
</evidence>
<feature type="domain" description="Cytochrome b561 bacterial/Ni-hydrogenase" evidence="14">
    <location>
        <begin position="26"/>
        <end position="202"/>
    </location>
</feature>
<evidence type="ECO:0000256" key="11">
    <source>
        <dbReference type="ARBA" id="ARBA00023136"/>
    </source>
</evidence>
<reference evidence="15 16" key="1">
    <citation type="submission" date="2015-03" db="EMBL/GenBank/DDBJ databases">
        <title>Genome sequence of Variovorax paradoxus TBEA6.</title>
        <authorList>
            <person name="Poehlein A."/>
            <person name="Schuldes J."/>
            <person name="Wuebbeler J.H."/>
            <person name="Hiessl S."/>
            <person name="Steinbuechel A."/>
            <person name="Daniel R."/>
        </authorList>
    </citation>
    <scope>NUCLEOTIDE SEQUENCE [LARGE SCALE GENOMIC DNA]</scope>
    <source>
        <strain evidence="15 16">TBEA6</strain>
    </source>
</reference>
<evidence type="ECO:0000256" key="12">
    <source>
        <dbReference type="ARBA" id="ARBA00037975"/>
    </source>
</evidence>